<dbReference type="Gene3D" id="3.20.20.80">
    <property type="entry name" value="Glycosidases"/>
    <property type="match status" value="2"/>
</dbReference>
<dbReference type="CDD" id="cd06603">
    <property type="entry name" value="GH31_GANC_GANAB_alpha"/>
    <property type="match status" value="1"/>
</dbReference>
<evidence type="ECO:0000259" key="13">
    <source>
        <dbReference type="Pfam" id="PF13802"/>
    </source>
</evidence>
<evidence type="ECO:0000256" key="10">
    <source>
        <dbReference type="RuleBase" id="RU361185"/>
    </source>
</evidence>
<evidence type="ECO:0000256" key="8">
    <source>
        <dbReference type="ARBA" id="ARBA00023295"/>
    </source>
</evidence>
<evidence type="ECO:0000313" key="15">
    <source>
        <dbReference type="EMBL" id="KAL1506864.1"/>
    </source>
</evidence>
<organism evidence="15 16">
    <name type="scientific">Hypothenemus hampei</name>
    <name type="common">Coffee berry borer</name>
    <dbReference type="NCBI Taxonomy" id="57062"/>
    <lineage>
        <taxon>Eukaryota</taxon>
        <taxon>Metazoa</taxon>
        <taxon>Ecdysozoa</taxon>
        <taxon>Arthropoda</taxon>
        <taxon>Hexapoda</taxon>
        <taxon>Insecta</taxon>
        <taxon>Pterygota</taxon>
        <taxon>Neoptera</taxon>
        <taxon>Endopterygota</taxon>
        <taxon>Coleoptera</taxon>
        <taxon>Polyphaga</taxon>
        <taxon>Cucujiformia</taxon>
        <taxon>Curculionidae</taxon>
        <taxon>Scolytinae</taxon>
        <taxon>Hypothenemus</taxon>
    </lineage>
</organism>
<dbReference type="PANTHER" id="PTHR22762">
    <property type="entry name" value="ALPHA-GLUCOSIDASE"/>
    <property type="match status" value="1"/>
</dbReference>
<dbReference type="PANTHER" id="PTHR22762:SF54">
    <property type="entry name" value="BCDNA.GH04962"/>
    <property type="match status" value="1"/>
</dbReference>
<gene>
    <name evidence="15" type="ORF">ABEB36_006147</name>
</gene>
<evidence type="ECO:0000256" key="1">
    <source>
        <dbReference type="ARBA" id="ARBA00004240"/>
    </source>
</evidence>
<feature type="signal peptide" evidence="11">
    <location>
        <begin position="1"/>
        <end position="21"/>
    </location>
</feature>
<comment type="pathway">
    <text evidence="2">Glycan metabolism; N-glycan metabolism.</text>
</comment>
<dbReference type="Gene3D" id="2.60.40.1760">
    <property type="entry name" value="glycosyl hydrolase (family 31)"/>
    <property type="match status" value="1"/>
</dbReference>
<dbReference type="EMBL" id="JBDJPC010000004">
    <property type="protein sequence ID" value="KAL1506864.1"/>
    <property type="molecule type" value="Genomic_DNA"/>
</dbReference>
<evidence type="ECO:0000259" key="14">
    <source>
        <dbReference type="Pfam" id="PF21365"/>
    </source>
</evidence>
<dbReference type="InterPro" id="IPR013780">
    <property type="entry name" value="Glyco_hydro_b"/>
</dbReference>
<dbReference type="Pfam" id="PF13802">
    <property type="entry name" value="Gal_mutarotas_2"/>
    <property type="match status" value="1"/>
</dbReference>
<evidence type="ECO:0000256" key="4">
    <source>
        <dbReference type="ARBA" id="ARBA00022729"/>
    </source>
</evidence>
<dbReference type="Proteomes" id="UP001566132">
    <property type="component" value="Unassembled WGS sequence"/>
</dbReference>
<reference evidence="15 16" key="1">
    <citation type="submission" date="2024-05" db="EMBL/GenBank/DDBJ databases">
        <title>Genetic variation in Jamaican populations of the coffee berry borer (Hypothenemus hampei).</title>
        <authorList>
            <person name="Errbii M."/>
            <person name="Myrie A."/>
        </authorList>
    </citation>
    <scope>NUCLEOTIDE SEQUENCE [LARGE SCALE GENOMIC DNA]</scope>
    <source>
        <strain evidence="15">JA-Hopewell-2020-01-JO</strain>
        <tissue evidence="15">Whole body</tissue>
    </source>
</reference>
<evidence type="ECO:0000256" key="5">
    <source>
        <dbReference type="ARBA" id="ARBA00022801"/>
    </source>
</evidence>
<comment type="subcellular location">
    <subcellularLocation>
        <location evidence="1">Endoplasmic reticulum</location>
    </subcellularLocation>
</comment>
<comment type="caution">
    <text evidence="15">The sequence shown here is derived from an EMBL/GenBank/DDBJ whole genome shotgun (WGS) entry which is preliminary data.</text>
</comment>
<keyword evidence="8 10" id="KW-0326">Glycosidase</keyword>
<keyword evidence="4 11" id="KW-0732">Signal</keyword>
<keyword evidence="16" id="KW-1185">Reference proteome</keyword>
<dbReference type="Pfam" id="PF01055">
    <property type="entry name" value="Glyco_hydro_31_2nd"/>
    <property type="match status" value="1"/>
</dbReference>
<evidence type="ECO:0000256" key="6">
    <source>
        <dbReference type="ARBA" id="ARBA00022824"/>
    </source>
</evidence>
<feature type="domain" description="Glycoside hydrolase family 31 TIM barrel" evidence="12">
    <location>
        <begin position="297"/>
        <end position="628"/>
    </location>
</feature>
<dbReference type="InterPro" id="IPR048395">
    <property type="entry name" value="Glyco_hydro_31_C"/>
</dbReference>
<dbReference type="InterPro" id="IPR000322">
    <property type="entry name" value="Glyco_hydro_31_TIM"/>
</dbReference>
<evidence type="ECO:0000256" key="9">
    <source>
        <dbReference type="ARBA" id="ARBA00042895"/>
    </source>
</evidence>
<evidence type="ECO:0000256" key="3">
    <source>
        <dbReference type="ARBA" id="ARBA00007806"/>
    </source>
</evidence>
<feature type="domain" description="Glycosyl hydrolase family 31 C-terminal" evidence="14">
    <location>
        <begin position="636"/>
        <end position="728"/>
    </location>
</feature>
<dbReference type="InterPro" id="IPR025887">
    <property type="entry name" value="Glyco_hydro_31_N_dom"/>
</dbReference>
<dbReference type="InterPro" id="IPR030458">
    <property type="entry name" value="Glyco_hydro_31_AS"/>
</dbReference>
<dbReference type="CDD" id="cd14752">
    <property type="entry name" value="GH31_N"/>
    <property type="match status" value="1"/>
</dbReference>
<evidence type="ECO:0000256" key="2">
    <source>
        <dbReference type="ARBA" id="ARBA00004833"/>
    </source>
</evidence>
<evidence type="ECO:0000256" key="7">
    <source>
        <dbReference type="ARBA" id="ARBA00023180"/>
    </source>
</evidence>
<dbReference type="AlphaFoldDB" id="A0ABD1F4F8"/>
<dbReference type="SUPFAM" id="SSF74650">
    <property type="entry name" value="Galactose mutarotase-like"/>
    <property type="match status" value="1"/>
</dbReference>
<dbReference type="GO" id="GO:0090599">
    <property type="term" value="F:alpha-glucosidase activity"/>
    <property type="evidence" value="ECO:0007669"/>
    <property type="project" value="UniProtKB-ARBA"/>
</dbReference>
<comment type="similarity">
    <text evidence="3 10">Belongs to the glycosyl hydrolase 31 family.</text>
</comment>
<dbReference type="GO" id="GO:0005783">
    <property type="term" value="C:endoplasmic reticulum"/>
    <property type="evidence" value="ECO:0007669"/>
    <property type="project" value="UniProtKB-SubCell"/>
</dbReference>
<feature type="domain" description="Glycoside hydrolase family 31 N-terminal" evidence="13">
    <location>
        <begin position="79"/>
        <end position="256"/>
    </location>
</feature>
<dbReference type="InterPro" id="IPR017853">
    <property type="entry name" value="GH"/>
</dbReference>
<protein>
    <recommendedName>
        <fullName evidence="9">Glucosidase II subunit alpha</fullName>
    </recommendedName>
</protein>
<evidence type="ECO:0000256" key="11">
    <source>
        <dbReference type="SAM" id="SignalP"/>
    </source>
</evidence>
<evidence type="ECO:0000259" key="12">
    <source>
        <dbReference type="Pfam" id="PF01055"/>
    </source>
</evidence>
<dbReference type="SUPFAM" id="SSF51445">
    <property type="entry name" value="(Trans)glycosidases"/>
    <property type="match status" value="1"/>
</dbReference>
<accession>A0ABD1F4F8</accession>
<dbReference type="PROSITE" id="PS00129">
    <property type="entry name" value="GLYCOSYL_HYDROL_F31_1"/>
    <property type="match status" value="1"/>
</dbReference>
<proteinExistence type="inferred from homology"/>
<sequence>MSLTSYRILSIFAFCVATAIADTNLDIPYPYNCSTRTTCSSLRIKLPQTNEQFNAKYLNASDSAVDFHLENKKGEQLALTITGIENQRFRIQIEEHDRHRYKLEHSLEKEPNVKKIQNVKVLNDSVTFEDSENNQVVVYLNPLTIEFYHDNVLETIFEGNRIIFQNTEESQAFTFSVRFTNTRQLLGLHEHADYFKLRHTADFSIDPYRLRNTDYGEIEYILDTTRSMYGSIPVLYSFGNVSSGVFLHNAAEQWIDINLIRNSAYFMVDGGTLDLFVLLGPSLPDIVRQYVDLTGKPHLPQLWALGYHQCRWAYNTSDDVMATINNFDIYDFPLDVLWLDIEYTAERKFFTWNLTSFPDPIELLNWVDDQGHRKLVPISDPHIKIDPDYEVYTYLLEHGLFVNNSDGASPFIGECWPGNSSWVDYLNPAAREYYGKRHLYENFPSTPALGGFWNDMNEPTLFDNLYERTFPFDLVHYGGVRHRDVHNIYGMLQTMSTHGGLIERDNGTLRPFILSRAYFAGSQRYANKWSGDNWGEFEDLRFSVPMALTSNLVGLAFYGADIPGFFGTATEELLIRWYELGIWLPFFRAHAANGTPRREPFLFKNETQAILREHMKLRYKHIPVWYTLFYEHTLTGDPMIRPLLYQYPDDPVGYDLYDEFLVGPDILTSSVYESNATSVPVYFPGNNESWVQITGNLSKLPVYQSGQWSNISVDITFTPVFYRTGSLISRKPNVSRSTADIKDDPLELHAVIDSDGIAKGRIYIDDYESFDYVNKKEFVYGEIIYDSNNSTLVLNLLDETSDPSKYPVVIEAIQVYERNGNEVTIKKITSNRDGTPLSTIDLSKKNILL</sequence>
<evidence type="ECO:0000313" key="16">
    <source>
        <dbReference type="Proteomes" id="UP001566132"/>
    </source>
</evidence>
<keyword evidence="5 10" id="KW-0378">Hydrolase</keyword>
<name>A0ABD1F4F8_HYPHA</name>
<dbReference type="InterPro" id="IPR011013">
    <property type="entry name" value="Gal_mutarotase_sf_dom"/>
</dbReference>
<keyword evidence="7" id="KW-0325">Glycoprotein</keyword>
<keyword evidence="6" id="KW-0256">Endoplasmic reticulum</keyword>
<dbReference type="Gene3D" id="2.60.40.1180">
    <property type="entry name" value="Golgi alpha-mannosidase II"/>
    <property type="match status" value="2"/>
</dbReference>
<dbReference type="Pfam" id="PF21365">
    <property type="entry name" value="Glyco_hydro_31_3rd"/>
    <property type="match status" value="1"/>
</dbReference>
<feature type="chain" id="PRO_5044756279" description="Glucosidase II subunit alpha" evidence="11">
    <location>
        <begin position="22"/>
        <end position="849"/>
    </location>
</feature>
<dbReference type="SUPFAM" id="SSF51011">
    <property type="entry name" value="Glycosyl hydrolase domain"/>
    <property type="match status" value="1"/>
</dbReference>